<dbReference type="PROSITE" id="PS00178">
    <property type="entry name" value="AA_TRNA_LIGASE_I"/>
    <property type="match status" value="1"/>
</dbReference>
<evidence type="ECO:0000256" key="7">
    <source>
        <dbReference type="ARBA" id="ARBA00022917"/>
    </source>
</evidence>
<dbReference type="InterPro" id="IPR001412">
    <property type="entry name" value="aa-tRNA-synth_I_CS"/>
</dbReference>
<protein>
    <recommendedName>
        <fullName evidence="10">Arginine--tRNA ligase</fullName>
        <ecNumber evidence="10">6.1.1.19</ecNumber>
    </recommendedName>
    <alternativeName>
        <fullName evidence="10">Arginyl-tRNA synthetase</fullName>
        <shortName evidence="10">ArgRS</shortName>
    </alternativeName>
</protein>
<dbReference type="InterPro" id="IPR005148">
    <property type="entry name" value="Arg-tRNA-synth_N"/>
</dbReference>
<dbReference type="HAMAP" id="MF_00123">
    <property type="entry name" value="Arg_tRNA_synth"/>
    <property type="match status" value="1"/>
</dbReference>
<keyword evidence="8 10" id="KW-0030">Aminoacyl-tRNA synthetase</keyword>
<dbReference type="EMBL" id="FNTX01000002">
    <property type="protein sequence ID" value="SEE79026.1"/>
    <property type="molecule type" value="Genomic_DNA"/>
</dbReference>
<dbReference type="GO" id="GO:0004814">
    <property type="term" value="F:arginine-tRNA ligase activity"/>
    <property type="evidence" value="ECO:0007669"/>
    <property type="project" value="UniProtKB-UniRule"/>
</dbReference>
<dbReference type="Proteomes" id="UP000199220">
    <property type="component" value="Unassembled WGS sequence"/>
</dbReference>
<dbReference type="GO" id="GO:0006420">
    <property type="term" value="P:arginyl-tRNA aminoacylation"/>
    <property type="evidence" value="ECO:0007669"/>
    <property type="project" value="UniProtKB-UniRule"/>
</dbReference>
<dbReference type="Gene3D" id="3.30.1360.70">
    <property type="entry name" value="Arginyl tRNA synthetase N-terminal domain"/>
    <property type="match status" value="1"/>
</dbReference>
<reference evidence="15" key="1">
    <citation type="submission" date="2016-10" db="EMBL/GenBank/DDBJ databases">
        <authorList>
            <person name="Varghese N."/>
            <person name="Submissions S."/>
        </authorList>
    </citation>
    <scope>NUCLEOTIDE SEQUENCE [LARGE SCALE GENOMIC DNA]</scope>
    <source>
        <strain evidence="15">DSM 21368</strain>
    </source>
</reference>
<dbReference type="FunFam" id="3.40.50.620:FF:000116">
    <property type="entry name" value="Arginine--tRNA ligase"/>
    <property type="match status" value="1"/>
</dbReference>
<evidence type="ECO:0000256" key="11">
    <source>
        <dbReference type="RuleBase" id="RU363038"/>
    </source>
</evidence>
<dbReference type="SUPFAM" id="SSF47323">
    <property type="entry name" value="Anticodon-binding domain of a subclass of class I aminoacyl-tRNA synthetases"/>
    <property type="match status" value="1"/>
</dbReference>
<keyword evidence="6 10" id="KW-0067">ATP-binding</keyword>
<dbReference type="PRINTS" id="PR01038">
    <property type="entry name" value="TRNASYNTHARG"/>
</dbReference>
<dbReference type="SUPFAM" id="SSF52374">
    <property type="entry name" value="Nucleotidylyl transferase"/>
    <property type="match status" value="1"/>
</dbReference>
<dbReference type="EC" id="6.1.1.19" evidence="10"/>
<evidence type="ECO:0000256" key="4">
    <source>
        <dbReference type="ARBA" id="ARBA00022598"/>
    </source>
</evidence>
<evidence type="ECO:0000256" key="8">
    <source>
        <dbReference type="ARBA" id="ARBA00023146"/>
    </source>
</evidence>
<dbReference type="GO" id="GO:0005737">
    <property type="term" value="C:cytoplasm"/>
    <property type="evidence" value="ECO:0007669"/>
    <property type="project" value="UniProtKB-SubCell"/>
</dbReference>
<dbReference type="Pfam" id="PF05746">
    <property type="entry name" value="DALR_1"/>
    <property type="match status" value="1"/>
</dbReference>
<dbReference type="FunFam" id="1.10.730.10:FF:000008">
    <property type="entry name" value="Arginine--tRNA ligase"/>
    <property type="match status" value="1"/>
</dbReference>
<keyword evidence="4 10" id="KW-0436">Ligase</keyword>
<dbReference type="GO" id="GO:0005524">
    <property type="term" value="F:ATP binding"/>
    <property type="evidence" value="ECO:0007669"/>
    <property type="project" value="UniProtKB-UniRule"/>
</dbReference>
<evidence type="ECO:0000256" key="3">
    <source>
        <dbReference type="ARBA" id="ARBA00022490"/>
    </source>
</evidence>
<comment type="subunit">
    <text evidence="10">Monomer.</text>
</comment>
<dbReference type="PANTHER" id="PTHR11956:SF5">
    <property type="entry name" value="ARGININE--TRNA LIGASE, CYTOPLASMIC"/>
    <property type="match status" value="1"/>
</dbReference>
<evidence type="ECO:0000256" key="2">
    <source>
        <dbReference type="ARBA" id="ARBA00005594"/>
    </source>
</evidence>
<dbReference type="InterPro" id="IPR036695">
    <property type="entry name" value="Arg-tRNA-synth_N_sf"/>
</dbReference>
<dbReference type="InterPro" id="IPR014729">
    <property type="entry name" value="Rossmann-like_a/b/a_fold"/>
</dbReference>
<dbReference type="InterPro" id="IPR035684">
    <property type="entry name" value="ArgRS_core"/>
</dbReference>
<name>A0A1H5LPP3_9MICO</name>
<gene>
    <name evidence="10" type="primary">argS</name>
    <name evidence="14" type="ORF">SAMN04488554_2916</name>
</gene>
<dbReference type="SMART" id="SM00836">
    <property type="entry name" value="DALR_1"/>
    <property type="match status" value="1"/>
</dbReference>
<accession>A0A1H5LPP3</accession>
<sequence length="608" mass="65597">MMTGVSEISPAPDAVPSLSQQLTDAVGAAITAAYPEQAGADPLIRPSDHADLQANAALALAKKVGANPREVGTTVSEQITAGSAVGNVEISGPGFLNLTISDDALWSQVEARRGSARLGVPATQAGVRTVIDYSGPNIAKEMHVGHIRSTVIGDALTRVLSFLGSDVIKQNHLGDWGTQFGMLIQYITEHPEHPWRHSDLADDSEATTVSALDTLYKTARKAFDADEAFADRARARVVALQAGDEETLMVWKEIVDESEFYFDEVYARLGILLRAEDSRGESSYNTMLDGVAAELEQAGIAETSDGALVVLSEDVKGPDDQPAALMVRKRDGGYGYDTTDLATLKYRIDELEADRILYLVDARQTLHFRLLFEAGRRAEWLSEDVDARHISFGSILGPDGKPFKTRAGDTVRLMDLLDMAVAAAETVVREGAEAKGTELDEAALTEIAEQAGIGAVKYADLSGSRTKDYVFDPERMTAFNGNTGVYLQYAHTRMVSILRRAAERGLTVPDGVPSALSDVALEPAERALVLAIDGLGDVLAAVAEDLEPHRLTTYLYDLSRAFTDFYEACPVLASEGSVRERRLALVDLTRRTLAQGLDLLGIAAPERM</sequence>
<evidence type="ECO:0000256" key="6">
    <source>
        <dbReference type="ARBA" id="ARBA00022840"/>
    </source>
</evidence>
<evidence type="ECO:0000256" key="1">
    <source>
        <dbReference type="ARBA" id="ARBA00004496"/>
    </source>
</evidence>
<comment type="catalytic activity">
    <reaction evidence="9 10">
        <text>tRNA(Arg) + L-arginine + ATP = L-arginyl-tRNA(Arg) + AMP + diphosphate</text>
        <dbReference type="Rhea" id="RHEA:20301"/>
        <dbReference type="Rhea" id="RHEA-COMP:9658"/>
        <dbReference type="Rhea" id="RHEA-COMP:9673"/>
        <dbReference type="ChEBI" id="CHEBI:30616"/>
        <dbReference type="ChEBI" id="CHEBI:32682"/>
        <dbReference type="ChEBI" id="CHEBI:33019"/>
        <dbReference type="ChEBI" id="CHEBI:78442"/>
        <dbReference type="ChEBI" id="CHEBI:78513"/>
        <dbReference type="ChEBI" id="CHEBI:456215"/>
        <dbReference type="EC" id="6.1.1.19"/>
    </reaction>
</comment>
<evidence type="ECO:0000256" key="10">
    <source>
        <dbReference type="HAMAP-Rule" id="MF_00123"/>
    </source>
</evidence>
<feature type="domain" description="DALR anticodon binding" evidence="12">
    <location>
        <begin position="487"/>
        <end position="608"/>
    </location>
</feature>
<dbReference type="Gene3D" id="1.10.730.10">
    <property type="entry name" value="Isoleucyl-tRNA Synthetase, Domain 1"/>
    <property type="match status" value="1"/>
</dbReference>
<proteinExistence type="inferred from homology"/>
<evidence type="ECO:0000259" key="12">
    <source>
        <dbReference type="SMART" id="SM00836"/>
    </source>
</evidence>
<evidence type="ECO:0000256" key="9">
    <source>
        <dbReference type="ARBA" id="ARBA00049339"/>
    </source>
</evidence>
<evidence type="ECO:0000313" key="15">
    <source>
        <dbReference type="Proteomes" id="UP000199220"/>
    </source>
</evidence>
<evidence type="ECO:0000256" key="5">
    <source>
        <dbReference type="ARBA" id="ARBA00022741"/>
    </source>
</evidence>
<dbReference type="Pfam" id="PF00750">
    <property type="entry name" value="tRNA-synt_1d"/>
    <property type="match status" value="1"/>
</dbReference>
<keyword evidence="5 10" id="KW-0547">Nucleotide-binding</keyword>
<dbReference type="SMART" id="SM01016">
    <property type="entry name" value="Arg_tRNA_synt_N"/>
    <property type="match status" value="1"/>
</dbReference>
<dbReference type="STRING" id="648782.SAMN04488554_2916"/>
<dbReference type="CDD" id="cd07956">
    <property type="entry name" value="Anticodon_Ia_Arg"/>
    <property type="match status" value="1"/>
</dbReference>
<dbReference type="InterPro" id="IPR001278">
    <property type="entry name" value="Arg-tRNA-ligase"/>
</dbReference>
<feature type="domain" description="Arginyl tRNA synthetase N-terminal" evidence="13">
    <location>
        <begin position="20"/>
        <end position="100"/>
    </location>
</feature>
<dbReference type="NCBIfam" id="TIGR00456">
    <property type="entry name" value="argS"/>
    <property type="match status" value="1"/>
</dbReference>
<dbReference type="InterPro" id="IPR009080">
    <property type="entry name" value="tRNAsynth_Ia_anticodon-bd"/>
</dbReference>
<keyword evidence="3 10" id="KW-0963">Cytoplasm</keyword>
<feature type="short sequence motif" description="'HIGH' region" evidence="10">
    <location>
        <begin position="136"/>
        <end position="146"/>
    </location>
</feature>
<keyword evidence="15" id="KW-1185">Reference proteome</keyword>
<evidence type="ECO:0000259" key="13">
    <source>
        <dbReference type="SMART" id="SM01016"/>
    </source>
</evidence>
<dbReference type="AlphaFoldDB" id="A0A1H5LPP3"/>
<keyword evidence="7 10" id="KW-0648">Protein biosynthesis</keyword>
<dbReference type="Gene3D" id="3.40.50.620">
    <property type="entry name" value="HUPs"/>
    <property type="match status" value="1"/>
</dbReference>
<dbReference type="SUPFAM" id="SSF55190">
    <property type="entry name" value="Arginyl-tRNA synthetase (ArgRS), N-terminal 'additional' domain"/>
    <property type="match status" value="1"/>
</dbReference>
<dbReference type="InterPro" id="IPR008909">
    <property type="entry name" value="DALR_anticod-bd"/>
</dbReference>
<comment type="similarity">
    <text evidence="2 10 11">Belongs to the class-I aminoacyl-tRNA synthetase family.</text>
</comment>
<comment type="subcellular location">
    <subcellularLocation>
        <location evidence="1 10">Cytoplasm</location>
    </subcellularLocation>
</comment>
<organism evidence="14 15">
    <name type="scientific">Ruania alba</name>
    <dbReference type="NCBI Taxonomy" id="648782"/>
    <lineage>
        <taxon>Bacteria</taxon>
        <taxon>Bacillati</taxon>
        <taxon>Actinomycetota</taxon>
        <taxon>Actinomycetes</taxon>
        <taxon>Micrococcales</taxon>
        <taxon>Ruaniaceae</taxon>
        <taxon>Ruania</taxon>
    </lineage>
</organism>
<dbReference type="Pfam" id="PF03485">
    <property type="entry name" value="Arg_tRNA_synt_N"/>
    <property type="match status" value="1"/>
</dbReference>
<evidence type="ECO:0000313" key="14">
    <source>
        <dbReference type="EMBL" id="SEE79026.1"/>
    </source>
</evidence>
<dbReference type="CDD" id="cd00671">
    <property type="entry name" value="ArgRS_core"/>
    <property type="match status" value="1"/>
</dbReference>
<dbReference type="PANTHER" id="PTHR11956">
    <property type="entry name" value="ARGINYL-TRNA SYNTHETASE"/>
    <property type="match status" value="1"/>
</dbReference>